<evidence type="ECO:0000313" key="5">
    <source>
        <dbReference type="Proteomes" id="UP000327044"/>
    </source>
</evidence>
<organism evidence="4 5">
    <name type="scientific">Photinus pyralis</name>
    <name type="common">Common eastern firefly</name>
    <name type="synonym">Lampyris pyralis</name>
    <dbReference type="NCBI Taxonomy" id="7054"/>
    <lineage>
        <taxon>Eukaryota</taxon>
        <taxon>Metazoa</taxon>
        <taxon>Ecdysozoa</taxon>
        <taxon>Arthropoda</taxon>
        <taxon>Hexapoda</taxon>
        <taxon>Insecta</taxon>
        <taxon>Pterygota</taxon>
        <taxon>Neoptera</taxon>
        <taxon>Endopterygota</taxon>
        <taxon>Coleoptera</taxon>
        <taxon>Polyphaga</taxon>
        <taxon>Elateriformia</taxon>
        <taxon>Elateroidea</taxon>
        <taxon>Lampyridae</taxon>
        <taxon>Lampyrinae</taxon>
        <taxon>Photinus</taxon>
    </lineage>
</organism>
<proteinExistence type="inferred from homology"/>
<feature type="coiled-coil region" evidence="2">
    <location>
        <begin position="12"/>
        <end position="46"/>
    </location>
</feature>
<dbReference type="AlphaFoldDB" id="A0A5N4AQX5"/>
<dbReference type="InterPro" id="IPR005024">
    <property type="entry name" value="Snf7_fam"/>
</dbReference>
<keyword evidence="2" id="KW-0175">Coiled coil</keyword>
<dbReference type="Pfam" id="PF03357">
    <property type="entry name" value="Snf7"/>
    <property type="match status" value="1"/>
</dbReference>
<dbReference type="PANTHER" id="PTHR10476">
    <property type="entry name" value="CHARGED MULTIVESICULAR BODY PROTEIN"/>
    <property type="match status" value="1"/>
</dbReference>
<reference evidence="4 5" key="1">
    <citation type="journal article" date="2018" name="Elife">
        <title>Firefly genomes illuminate parallel origins of bioluminescence in beetles.</title>
        <authorList>
            <person name="Fallon T.R."/>
            <person name="Lower S.E."/>
            <person name="Chang C.H."/>
            <person name="Bessho-Uehara M."/>
            <person name="Martin G.J."/>
            <person name="Bewick A.J."/>
            <person name="Behringer M."/>
            <person name="Debat H.J."/>
            <person name="Wong I."/>
            <person name="Day J.C."/>
            <person name="Suvorov A."/>
            <person name="Silva C.J."/>
            <person name="Stanger-Hall K.F."/>
            <person name="Hall D.W."/>
            <person name="Schmitz R.J."/>
            <person name="Nelson D.R."/>
            <person name="Lewis S.M."/>
            <person name="Shigenobu S."/>
            <person name="Bybee S.M."/>
            <person name="Larracuente A.M."/>
            <person name="Oba Y."/>
            <person name="Weng J.K."/>
        </authorList>
    </citation>
    <scope>NUCLEOTIDE SEQUENCE [LARGE SCALE GENOMIC DNA]</scope>
    <source>
        <strain evidence="4">1611_PpyrPB1</strain>
        <tissue evidence="4">Whole body</tissue>
    </source>
</reference>
<evidence type="ECO:0008006" key="6">
    <source>
        <dbReference type="Google" id="ProtNLM"/>
    </source>
</evidence>
<sequence>MEWLFGKKVTPEEMLRKNQRALNKAVRDLEREKLKMEQQEKKVIADIKKLAKEGQMDAVKIMAKDLVRTRKYVKKFMLMKANIQAVSLKIQTLRSQSAMATAMKGVTKAMQSMNRQLNLPQIQRILQEFEKQSEIMDMKEEMMNDAIDDAMEGDDDEEETDAVVSQVLDELGLQLNEELGNLPQTGGALPTKGQRQPTAAAAAAAGGGGGGGVVGGNGGNTLSDADADLQARLDNLRRE</sequence>
<dbReference type="FunCoup" id="A0A5N4AQX5">
    <property type="interactions" value="2024"/>
</dbReference>
<dbReference type="InParanoid" id="A0A5N4AQX5"/>
<feature type="compositionally biased region" description="Gly residues" evidence="3">
    <location>
        <begin position="205"/>
        <end position="219"/>
    </location>
</feature>
<evidence type="ECO:0000256" key="2">
    <source>
        <dbReference type="SAM" id="Coils"/>
    </source>
</evidence>
<accession>A0A5N4AQX5</accession>
<comment type="caution">
    <text evidence="4">The sequence shown here is derived from an EMBL/GenBank/DDBJ whole genome shotgun (WGS) entry which is preliminary data.</text>
</comment>
<dbReference type="EMBL" id="VVIM01000005">
    <property type="protein sequence ID" value="KAB0799721.1"/>
    <property type="molecule type" value="Genomic_DNA"/>
</dbReference>
<dbReference type="Gene3D" id="6.10.140.1230">
    <property type="match status" value="1"/>
</dbReference>
<feature type="region of interest" description="Disordered" evidence="3">
    <location>
        <begin position="180"/>
        <end position="239"/>
    </location>
</feature>
<evidence type="ECO:0000256" key="1">
    <source>
        <dbReference type="ARBA" id="ARBA00006190"/>
    </source>
</evidence>
<dbReference type="Proteomes" id="UP000327044">
    <property type="component" value="Unassembled WGS sequence"/>
</dbReference>
<comment type="similarity">
    <text evidence="1">Belongs to the SNF7 family.</text>
</comment>
<keyword evidence="5" id="KW-1185">Reference proteome</keyword>
<feature type="compositionally biased region" description="Basic and acidic residues" evidence="3">
    <location>
        <begin position="229"/>
        <end position="239"/>
    </location>
</feature>
<evidence type="ECO:0000313" key="4">
    <source>
        <dbReference type="EMBL" id="KAB0799721.1"/>
    </source>
</evidence>
<protein>
    <recommendedName>
        <fullName evidence="6">Charged multivesicular body protein 2a</fullName>
    </recommendedName>
</protein>
<evidence type="ECO:0000256" key="3">
    <source>
        <dbReference type="SAM" id="MobiDB-lite"/>
    </source>
</evidence>
<dbReference type="GO" id="GO:0007034">
    <property type="term" value="P:vacuolar transport"/>
    <property type="evidence" value="ECO:0007669"/>
    <property type="project" value="InterPro"/>
</dbReference>
<name>A0A5N4AQX5_PHOPY</name>
<gene>
    <name evidence="4" type="ORF">PPYR_07601</name>
</gene>